<dbReference type="RefSeq" id="WP_067451589.1">
    <property type="nucleotide sequence ID" value="NZ_LVVY01000062.1"/>
</dbReference>
<feature type="binding site" evidence="3">
    <location>
        <position position="173"/>
    </location>
    <ligand>
        <name>a divalent metal cation</name>
        <dbReference type="ChEBI" id="CHEBI:60240"/>
    </ligand>
</feature>
<name>A0A178I3V3_9HYPH</name>
<keyword evidence="3" id="KW-0862">Zinc</keyword>
<dbReference type="GO" id="GO:0016787">
    <property type="term" value="F:hydrolase activity"/>
    <property type="evidence" value="ECO:0007669"/>
    <property type="project" value="UniProtKB-KW"/>
</dbReference>
<evidence type="ECO:0000256" key="1">
    <source>
        <dbReference type="ARBA" id="ARBA00022801"/>
    </source>
</evidence>
<dbReference type="PANTHER" id="PTHR47572:SF4">
    <property type="entry name" value="LACTONASE DRP35"/>
    <property type="match status" value="1"/>
</dbReference>
<keyword evidence="6" id="KW-1185">Reference proteome</keyword>
<dbReference type="AlphaFoldDB" id="A0A178I3V3"/>
<reference evidence="5 6" key="1">
    <citation type="submission" date="2016-03" db="EMBL/GenBank/DDBJ databases">
        <title>Genome sequencing of Devosia sp. S37.</title>
        <authorList>
            <person name="Mohd Nor M."/>
        </authorList>
    </citation>
    <scope>NUCLEOTIDE SEQUENCE [LARGE SCALE GENOMIC DNA]</scope>
    <source>
        <strain evidence="5 6">S37</strain>
    </source>
</reference>
<dbReference type="PANTHER" id="PTHR47572">
    <property type="entry name" value="LIPOPROTEIN-RELATED"/>
    <property type="match status" value="1"/>
</dbReference>
<dbReference type="Pfam" id="PF08450">
    <property type="entry name" value="SGL"/>
    <property type="match status" value="1"/>
</dbReference>
<dbReference type="InterPro" id="IPR013658">
    <property type="entry name" value="SGL"/>
</dbReference>
<feature type="binding site" evidence="3">
    <location>
        <position position="223"/>
    </location>
    <ligand>
        <name>a divalent metal cation</name>
        <dbReference type="ChEBI" id="CHEBI:60240"/>
    </ligand>
</feature>
<feature type="binding site" evidence="3">
    <location>
        <position position="31"/>
    </location>
    <ligand>
        <name>a divalent metal cation</name>
        <dbReference type="ChEBI" id="CHEBI:60240"/>
    </ligand>
</feature>
<feature type="domain" description="SMP-30/Gluconolactonase/LRE-like region" evidence="4">
    <location>
        <begin position="29"/>
        <end position="278"/>
    </location>
</feature>
<proteinExistence type="predicted"/>
<dbReference type="InterPro" id="IPR011042">
    <property type="entry name" value="6-blade_b-propeller_TolB-like"/>
</dbReference>
<dbReference type="InterPro" id="IPR051262">
    <property type="entry name" value="SMP-30/CGR1_Lactonase"/>
</dbReference>
<gene>
    <name evidence="5" type="ORF">A3840_02915</name>
</gene>
<organism evidence="5 6">
    <name type="scientific">Devosia elaeis</name>
    <dbReference type="NCBI Taxonomy" id="1770058"/>
    <lineage>
        <taxon>Bacteria</taxon>
        <taxon>Pseudomonadati</taxon>
        <taxon>Pseudomonadota</taxon>
        <taxon>Alphaproteobacteria</taxon>
        <taxon>Hyphomicrobiales</taxon>
        <taxon>Devosiaceae</taxon>
        <taxon>Devosia</taxon>
    </lineage>
</organism>
<dbReference type="PRINTS" id="PR01790">
    <property type="entry name" value="SMP30FAMILY"/>
</dbReference>
<evidence type="ECO:0000313" key="5">
    <source>
        <dbReference type="EMBL" id="OAM79669.1"/>
    </source>
</evidence>
<feature type="active site" description="Proton donor/acceptor" evidence="2">
    <location>
        <position position="223"/>
    </location>
</feature>
<dbReference type="GO" id="GO:0046872">
    <property type="term" value="F:metal ion binding"/>
    <property type="evidence" value="ECO:0007669"/>
    <property type="project" value="UniProtKB-KW"/>
</dbReference>
<keyword evidence="3" id="KW-0479">Metal-binding</keyword>
<dbReference type="SUPFAM" id="SSF63829">
    <property type="entry name" value="Calcium-dependent phosphotriesterase"/>
    <property type="match status" value="1"/>
</dbReference>
<protein>
    <submittedName>
        <fullName evidence="5">Gluconolactonase</fullName>
    </submittedName>
</protein>
<evidence type="ECO:0000256" key="3">
    <source>
        <dbReference type="PIRSR" id="PIRSR605511-2"/>
    </source>
</evidence>
<evidence type="ECO:0000256" key="2">
    <source>
        <dbReference type="PIRSR" id="PIRSR605511-1"/>
    </source>
</evidence>
<comment type="cofactor">
    <cofactor evidence="3">
        <name>Zn(2+)</name>
        <dbReference type="ChEBI" id="CHEBI:29105"/>
    </cofactor>
    <text evidence="3">Binds 1 divalent metal cation per subunit.</text>
</comment>
<evidence type="ECO:0000313" key="6">
    <source>
        <dbReference type="Proteomes" id="UP000078389"/>
    </source>
</evidence>
<dbReference type="EMBL" id="LVVY01000062">
    <property type="protein sequence ID" value="OAM79669.1"/>
    <property type="molecule type" value="Genomic_DNA"/>
</dbReference>
<evidence type="ECO:0000259" key="4">
    <source>
        <dbReference type="Pfam" id="PF08450"/>
    </source>
</evidence>
<comment type="caution">
    <text evidence="5">The sequence shown here is derived from an EMBL/GenBank/DDBJ whole genome shotgun (WGS) entry which is preliminary data.</text>
</comment>
<accession>A0A178I3V3</accession>
<dbReference type="STRING" id="1770058.A3840_02915"/>
<dbReference type="OrthoDB" id="241638at2"/>
<feature type="binding site" evidence="3">
    <location>
        <position position="117"/>
    </location>
    <ligand>
        <name>substrate</name>
    </ligand>
</feature>
<dbReference type="InterPro" id="IPR005511">
    <property type="entry name" value="SMP-30"/>
</dbReference>
<keyword evidence="1" id="KW-0378">Hydrolase</keyword>
<dbReference type="Proteomes" id="UP000078389">
    <property type="component" value="Unassembled WGS sequence"/>
</dbReference>
<dbReference type="Gene3D" id="2.120.10.30">
    <property type="entry name" value="TolB, C-terminal domain"/>
    <property type="match status" value="1"/>
</dbReference>
<sequence length="296" mass="32409">MSIIVRDAGMERIVSAEAEVVQVATGFLFTEGALWHPREQFLLFSDMPGDVIRRWDEKNGVQVFRRPSQMSNGLTYDRQGRLLACHHATSSVTRTEADGTITTLATHYGGRALNSPNDIVVKSDGSIYFSDPSFGRMEFYGVPREQELDFRGVFRLGPDGELTLLADDFSQPNGLCFSLDEQLLYVNDTERGHIRVFDVMADGTMGNGRLFASTRGDEPGAPDGMKIDSQGNLYSCGPGGIHVFAPGGEWLGVIRIPEVCANFTWGGPALQTLFVTASTSLYAVEVRVPGRAVFQA</sequence>